<sequence length="52" mass="5862">MDEREVIRPIIQSQSAPASLDPLPIPASCSALRGRRKVQEGARLYTKTVIRW</sequence>
<evidence type="ECO:0000313" key="2">
    <source>
        <dbReference type="Proteomes" id="UP000324222"/>
    </source>
</evidence>
<organism evidence="1 2">
    <name type="scientific">Portunus trituberculatus</name>
    <name type="common">Swimming crab</name>
    <name type="synonym">Neptunus trituberculatus</name>
    <dbReference type="NCBI Taxonomy" id="210409"/>
    <lineage>
        <taxon>Eukaryota</taxon>
        <taxon>Metazoa</taxon>
        <taxon>Ecdysozoa</taxon>
        <taxon>Arthropoda</taxon>
        <taxon>Crustacea</taxon>
        <taxon>Multicrustacea</taxon>
        <taxon>Malacostraca</taxon>
        <taxon>Eumalacostraca</taxon>
        <taxon>Eucarida</taxon>
        <taxon>Decapoda</taxon>
        <taxon>Pleocyemata</taxon>
        <taxon>Brachyura</taxon>
        <taxon>Eubrachyura</taxon>
        <taxon>Portunoidea</taxon>
        <taxon>Portunidae</taxon>
        <taxon>Portuninae</taxon>
        <taxon>Portunus</taxon>
    </lineage>
</organism>
<protein>
    <submittedName>
        <fullName evidence="1">Uncharacterized protein</fullName>
    </submittedName>
</protein>
<keyword evidence="2" id="KW-1185">Reference proteome</keyword>
<dbReference type="AlphaFoldDB" id="A0A5B7KDI2"/>
<dbReference type="EMBL" id="VSRR010153883">
    <property type="protein sequence ID" value="MPD06961.1"/>
    <property type="molecule type" value="Genomic_DNA"/>
</dbReference>
<gene>
    <name evidence="1" type="ORF">E2C01_102800</name>
</gene>
<evidence type="ECO:0000313" key="1">
    <source>
        <dbReference type="EMBL" id="MPD06961.1"/>
    </source>
</evidence>
<accession>A0A5B7KDI2</accession>
<comment type="caution">
    <text evidence="1">The sequence shown here is derived from an EMBL/GenBank/DDBJ whole genome shotgun (WGS) entry which is preliminary data.</text>
</comment>
<reference evidence="1 2" key="1">
    <citation type="submission" date="2019-05" db="EMBL/GenBank/DDBJ databases">
        <title>Another draft genome of Portunus trituberculatus and its Hox gene families provides insights of decapod evolution.</title>
        <authorList>
            <person name="Jeong J.-H."/>
            <person name="Song I."/>
            <person name="Kim S."/>
            <person name="Choi T."/>
            <person name="Kim D."/>
            <person name="Ryu S."/>
            <person name="Kim W."/>
        </authorList>
    </citation>
    <scope>NUCLEOTIDE SEQUENCE [LARGE SCALE GENOMIC DNA]</scope>
    <source>
        <tissue evidence="1">Muscle</tissue>
    </source>
</reference>
<name>A0A5B7KDI2_PORTR</name>
<dbReference type="Proteomes" id="UP000324222">
    <property type="component" value="Unassembled WGS sequence"/>
</dbReference>
<proteinExistence type="predicted"/>